<dbReference type="PANTHER" id="PTHR48081">
    <property type="entry name" value="AB HYDROLASE SUPERFAMILY PROTEIN C4A8.06C"/>
    <property type="match status" value="1"/>
</dbReference>
<name>A0A8I2YI82_9AGAM</name>
<reference evidence="3" key="1">
    <citation type="submission" date="2021-03" db="EMBL/GenBank/DDBJ databases">
        <title>Evolutionary innovations through gain and loss of genes in the ectomycorrhizal Boletales.</title>
        <authorList>
            <person name="Wu G."/>
            <person name="Miyauchi S."/>
            <person name="Morin E."/>
            <person name="Yang Z.-L."/>
            <person name="Xu J."/>
            <person name="Martin F.M."/>
        </authorList>
    </citation>
    <scope>NUCLEOTIDE SEQUENCE</scope>
    <source>
        <strain evidence="3">BR01</strain>
    </source>
</reference>
<gene>
    <name evidence="3" type="ORF">JVT61DRAFT_7661</name>
</gene>
<sequence length="333" mass="37348">MDVIKEFQDTTIEKINMPTLAAFIPVLNEKKAEIDKIERKEFQYGQRNRHYLDVYYPPTTCALSTSNGKLPVLFFIYGGGYNTGSRRLPEPYEMGYRALGSSFAARGFLTVIPDYRLVPEVRFPSASEDLRDALLWVAGHAAEVAGEAKEPESARTELDPGCVFMLAHSAGAAHTLVLHLYPPLRASLAEKAAEVGLRVRGLVLNGSPWYFSVRGEKFTTTGPVKFYFGGEAQQKEREPGALWAALGEEDVRGLPEVFLLQAEREPDWLKVETKEIMNKEIREKLGVVGRELEETYIAAGHNHVSMNWVLGTGDAEGEKWRDDVIEWIKARLV</sequence>
<dbReference type="Pfam" id="PF20434">
    <property type="entry name" value="BD-FAE"/>
    <property type="match status" value="1"/>
</dbReference>
<keyword evidence="4" id="KW-1185">Reference proteome</keyword>
<dbReference type="EMBL" id="JAGFBS010000027">
    <property type="protein sequence ID" value="KAG6372551.1"/>
    <property type="molecule type" value="Genomic_DNA"/>
</dbReference>
<dbReference type="AlphaFoldDB" id="A0A8I2YI82"/>
<dbReference type="OrthoDB" id="433474at2759"/>
<dbReference type="InterPro" id="IPR029058">
    <property type="entry name" value="AB_hydrolase_fold"/>
</dbReference>
<dbReference type="SUPFAM" id="SSF53474">
    <property type="entry name" value="alpha/beta-Hydrolases"/>
    <property type="match status" value="1"/>
</dbReference>
<evidence type="ECO:0000313" key="4">
    <source>
        <dbReference type="Proteomes" id="UP000683000"/>
    </source>
</evidence>
<protein>
    <submittedName>
        <fullName evidence="3">Alpha beta hydrolase domain-containing protein</fullName>
    </submittedName>
</protein>
<keyword evidence="1 3" id="KW-0378">Hydrolase</keyword>
<dbReference type="Gene3D" id="3.40.50.1820">
    <property type="entry name" value="alpha/beta hydrolase"/>
    <property type="match status" value="1"/>
</dbReference>
<dbReference type="GO" id="GO:0016787">
    <property type="term" value="F:hydrolase activity"/>
    <property type="evidence" value="ECO:0007669"/>
    <property type="project" value="UniProtKB-KW"/>
</dbReference>
<evidence type="ECO:0000259" key="2">
    <source>
        <dbReference type="Pfam" id="PF20434"/>
    </source>
</evidence>
<dbReference type="Proteomes" id="UP000683000">
    <property type="component" value="Unassembled WGS sequence"/>
</dbReference>
<organism evidence="3 4">
    <name type="scientific">Boletus reticuloceps</name>
    <dbReference type="NCBI Taxonomy" id="495285"/>
    <lineage>
        <taxon>Eukaryota</taxon>
        <taxon>Fungi</taxon>
        <taxon>Dikarya</taxon>
        <taxon>Basidiomycota</taxon>
        <taxon>Agaricomycotina</taxon>
        <taxon>Agaricomycetes</taxon>
        <taxon>Agaricomycetidae</taxon>
        <taxon>Boletales</taxon>
        <taxon>Boletineae</taxon>
        <taxon>Boletaceae</taxon>
        <taxon>Boletoideae</taxon>
        <taxon>Boletus</taxon>
    </lineage>
</organism>
<evidence type="ECO:0000313" key="3">
    <source>
        <dbReference type="EMBL" id="KAG6372551.1"/>
    </source>
</evidence>
<evidence type="ECO:0000256" key="1">
    <source>
        <dbReference type="ARBA" id="ARBA00022801"/>
    </source>
</evidence>
<feature type="domain" description="BD-FAE-like" evidence="2">
    <location>
        <begin position="52"/>
        <end position="144"/>
    </location>
</feature>
<dbReference type="InterPro" id="IPR049492">
    <property type="entry name" value="BD-FAE-like_dom"/>
</dbReference>
<dbReference type="InterPro" id="IPR050300">
    <property type="entry name" value="GDXG_lipolytic_enzyme"/>
</dbReference>
<comment type="caution">
    <text evidence="3">The sequence shown here is derived from an EMBL/GenBank/DDBJ whole genome shotgun (WGS) entry which is preliminary data.</text>
</comment>
<accession>A0A8I2YI82</accession>
<proteinExistence type="predicted"/>